<dbReference type="GO" id="GO:0004849">
    <property type="term" value="F:uridine kinase activity"/>
    <property type="evidence" value="ECO:0007669"/>
    <property type="project" value="UniProtKB-EC"/>
</dbReference>
<evidence type="ECO:0000259" key="10">
    <source>
        <dbReference type="Pfam" id="PF14681"/>
    </source>
</evidence>
<comment type="catalytic activity">
    <reaction evidence="8">
        <text>cytidine + ATP = CMP + ADP + H(+)</text>
        <dbReference type="Rhea" id="RHEA:24674"/>
        <dbReference type="ChEBI" id="CHEBI:15378"/>
        <dbReference type="ChEBI" id="CHEBI:17562"/>
        <dbReference type="ChEBI" id="CHEBI:30616"/>
        <dbReference type="ChEBI" id="CHEBI:60377"/>
        <dbReference type="ChEBI" id="CHEBI:456216"/>
        <dbReference type="EC" id="2.7.1.48"/>
    </reaction>
</comment>
<keyword evidence="5 8" id="KW-0547">Nucleotide-binding</keyword>
<evidence type="ECO:0000256" key="5">
    <source>
        <dbReference type="ARBA" id="ARBA00022741"/>
    </source>
</evidence>
<feature type="domain" description="Phosphoribulokinase/uridine kinase" evidence="9">
    <location>
        <begin position="31"/>
        <end position="219"/>
    </location>
</feature>
<feature type="domain" description="Phosphoribosyltransferase" evidence="10">
    <location>
        <begin position="261"/>
        <end position="465"/>
    </location>
</feature>
<comment type="pathway">
    <text evidence="2 8">Pyrimidine metabolism; CTP biosynthesis via salvage pathway; CTP from cytidine: step 1/3.</text>
</comment>
<evidence type="ECO:0000256" key="4">
    <source>
        <dbReference type="ARBA" id="ARBA00022679"/>
    </source>
</evidence>
<dbReference type="AlphaFoldDB" id="A0A9P6QFA5"/>
<dbReference type="GO" id="GO:0005524">
    <property type="term" value="F:ATP binding"/>
    <property type="evidence" value="ECO:0007669"/>
    <property type="project" value="UniProtKB-KW"/>
</dbReference>
<proteinExistence type="inferred from homology"/>
<dbReference type="FunFam" id="3.40.50.300:FF:000339">
    <property type="entry name" value="Uridine kinase"/>
    <property type="match status" value="1"/>
</dbReference>
<protein>
    <recommendedName>
        <fullName evidence="8">Uridine kinase</fullName>
        <ecNumber evidence="8">2.7.1.48</ecNumber>
    </recommendedName>
</protein>
<organism evidence="11 12">
    <name type="scientific">Actinomortierella ambigua</name>
    <dbReference type="NCBI Taxonomy" id="1343610"/>
    <lineage>
        <taxon>Eukaryota</taxon>
        <taxon>Fungi</taxon>
        <taxon>Fungi incertae sedis</taxon>
        <taxon>Mucoromycota</taxon>
        <taxon>Mortierellomycotina</taxon>
        <taxon>Mortierellomycetes</taxon>
        <taxon>Mortierellales</taxon>
        <taxon>Mortierellaceae</taxon>
        <taxon>Actinomortierella</taxon>
    </lineage>
</organism>
<keyword evidence="6 8" id="KW-0418">Kinase</keyword>
<dbReference type="InterPro" id="IPR000764">
    <property type="entry name" value="Uridine_kinase-like"/>
</dbReference>
<dbReference type="Pfam" id="PF00485">
    <property type="entry name" value="PRK"/>
    <property type="match status" value="1"/>
</dbReference>
<evidence type="ECO:0000256" key="7">
    <source>
        <dbReference type="ARBA" id="ARBA00022840"/>
    </source>
</evidence>
<dbReference type="InterPro" id="IPR006083">
    <property type="entry name" value="PRK/URK"/>
</dbReference>
<dbReference type="NCBIfam" id="TIGR00235">
    <property type="entry name" value="udk"/>
    <property type="match status" value="1"/>
</dbReference>
<evidence type="ECO:0000256" key="3">
    <source>
        <dbReference type="ARBA" id="ARBA00005408"/>
    </source>
</evidence>
<evidence type="ECO:0000256" key="2">
    <source>
        <dbReference type="ARBA" id="ARBA00004784"/>
    </source>
</evidence>
<dbReference type="EC" id="2.7.1.48" evidence="8"/>
<comment type="catalytic activity">
    <reaction evidence="8">
        <text>uridine + ATP = UMP + ADP + H(+)</text>
        <dbReference type="Rhea" id="RHEA:16825"/>
        <dbReference type="ChEBI" id="CHEBI:15378"/>
        <dbReference type="ChEBI" id="CHEBI:16704"/>
        <dbReference type="ChEBI" id="CHEBI:30616"/>
        <dbReference type="ChEBI" id="CHEBI:57865"/>
        <dbReference type="ChEBI" id="CHEBI:456216"/>
        <dbReference type="EC" id="2.7.1.48"/>
    </reaction>
</comment>
<evidence type="ECO:0000259" key="9">
    <source>
        <dbReference type="Pfam" id="PF00485"/>
    </source>
</evidence>
<dbReference type="InterPro" id="IPR027417">
    <property type="entry name" value="P-loop_NTPase"/>
</dbReference>
<comment type="similarity">
    <text evidence="3 8">Belongs to the uridine kinase family.</text>
</comment>
<sequence length="466" mass="52365">MKDTKLGTRVIANDGRPPWYSHDGQNCDTYIVGIAGASASGKTSVAQRIIKNLNVPWVVLLSMDSFYKDLTPEQVKIADNNDWDFDSPDSYDYDILIETITKLKQGKMVDVPIYDFETHTRRKDKHHTVYGANVIIFEGIFGLYDKKVLDLLNLKIFVDTDADICLARRLKRDVAERGFDVQGVLQLYQRFVKPAYDNYVYPTRANADVIIPRGLENLVAIDLLTKHIQRQLQDRKMKSRWDLARIEPPLAPSPNVIVLKETKQILGMHTMMRDANTSRHDFIFYADRMATLVIERALDEIPYEPQVVETPTAKTFNGLKVAAQIVGVSILRAGGTLEVGLRRVLGDIAIGKILIQTDPSSGEPQLHYCKLPQSIHAPDCYVFLCDAVVGTGAAALMAIRVLLDYEVPEDRIVFLCFLAGPQGLHVVSQAFPKVKIVTSFIDPVLNADTLYLEPGMGQFADRYYDS</sequence>
<dbReference type="PANTHER" id="PTHR10285">
    <property type="entry name" value="URIDINE KINASE"/>
    <property type="match status" value="1"/>
</dbReference>
<dbReference type="FunFam" id="3.40.50.2020:FF:000010">
    <property type="entry name" value="Uridine-cytidine kinase"/>
    <property type="match status" value="1"/>
</dbReference>
<reference evidence="11" key="1">
    <citation type="journal article" date="2020" name="Fungal Divers.">
        <title>Resolving the Mortierellaceae phylogeny through synthesis of multi-gene phylogenetics and phylogenomics.</title>
        <authorList>
            <person name="Vandepol N."/>
            <person name="Liber J."/>
            <person name="Desiro A."/>
            <person name="Na H."/>
            <person name="Kennedy M."/>
            <person name="Barry K."/>
            <person name="Grigoriev I.V."/>
            <person name="Miller A.N."/>
            <person name="O'Donnell K."/>
            <person name="Stajich J.E."/>
            <person name="Bonito G."/>
        </authorList>
    </citation>
    <scope>NUCLEOTIDE SEQUENCE</scope>
    <source>
        <strain evidence="11">BC1065</strain>
    </source>
</reference>
<evidence type="ECO:0000256" key="8">
    <source>
        <dbReference type="RuleBase" id="RU003825"/>
    </source>
</evidence>
<dbReference type="EMBL" id="JAAAJB010000106">
    <property type="protein sequence ID" value="KAG0265861.1"/>
    <property type="molecule type" value="Genomic_DNA"/>
</dbReference>
<dbReference type="NCBIfam" id="NF004018">
    <property type="entry name" value="PRK05480.1"/>
    <property type="match status" value="1"/>
</dbReference>
<keyword evidence="7 8" id="KW-0067">ATP-binding</keyword>
<dbReference type="GO" id="GO:0008655">
    <property type="term" value="P:pyrimidine-containing compound salvage"/>
    <property type="evidence" value="ECO:0007669"/>
    <property type="project" value="UniProtKB-ARBA"/>
</dbReference>
<dbReference type="Pfam" id="PF14681">
    <property type="entry name" value="UPRTase"/>
    <property type="match status" value="1"/>
</dbReference>
<dbReference type="CDD" id="cd06223">
    <property type="entry name" value="PRTases_typeI"/>
    <property type="match status" value="1"/>
</dbReference>
<dbReference type="InterPro" id="IPR000836">
    <property type="entry name" value="PRTase_dom"/>
</dbReference>
<dbReference type="SUPFAM" id="SSF52540">
    <property type="entry name" value="P-loop containing nucleoside triphosphate hydrolases"/>
    <property type="match status" value="1"/>
</dbReference>
<evidence type="ECO:0000313" key="11">
    <source>
        <dbReference type="EMBL" id="KAG0265861.1"/>
    </source>
</evidence>
<dbReference type="PRINTS" id="PR00988">
    <property type="entry name" value="URIDINKINASE"/>
</dbReference>
<evidence type="ECO:0000313" key="12">
    <source>
        <dbReference type="Proteomes" id="UP000807716"/>
    </source>
</evidence>
<gene>
    <name evidence="11" type="primary">UCKL1</name>
    <name evidence="11" type="ORF">DFQ27_000312</name>
</gene>
<dbReference type="Gene3D" id="3.40.50.300">
    <property type="entry name" value="P-loop containing nucleotide triphosphate hydrolases"/>
    <property type="match status" value="1"/>
</dbReference>
<evidence type="ECO:0000256" key="1">
    <source>
        <dbReference type="ARBA" id="ARBA00004690"/>
    </source>
</evidence>
<dbReference type="CDD" id="cd02023">
    <property type="entry name" value="UMPK"/>
    <property type="match status" value="1"/>
</dbReference>
<dbReference type="InterPro" id="IPR029057">
    <property type="entry name" value="PRTase-like"/>
</dbReference>
<keyword evidence="4 8" id="KW-0808">Transferase</keyword>
<dbReference type="Gene3D" id="3.40.50.2020">
    <property type="match status" value="1"/>
</dbReference>
<name>A0A9P6QFA5_9FUNG</name>
<dbReference type="Proteomes" id="UP000807716">
    <property type="component" value="Unassembled WGS sequence"/>
</dbReference>
<keyword evidence="12" id="KW-1185">Reference proteome</keyword>
<comment type="caution">
    <text evidence="11">The sequence shown here is derived from an EMBL/GenBank/DDBJ whole genome shotgun (WGS) entry which is preliminary data.</text>
</comment>
<evidence type="ECO:0000256" key="6">
    <source>
        <dbReference type="ARBA" id="ARBA00022777"/>
    </source>
</evidence>
<dbReference type="OrthoDB" id="738517at2759"/>
<accession>A0A9P6QFA5</accession>
<comment type="pathway">
    <text evidence="1 8">Pyrimidine metabolism; UMP biosynthesis via salvage pathway; UMP from uridine: step 1/1.</text>
</comment>
<dbReference type="SUPFAM" id="SSF53271">
    <property type="entry name" value="PRTase-like"/>
    <property type="match status" value="1"/>
</dbReference>